<dbReference type="eggNOG" id="KOG2614">
    <property type="taxonomic scope" value="Eukaryota"/>
</dbReference>
<gene>
    <name evidence="8" type="ORF">GUITHDRAFT_164107</name>
</gene>
<evidence type="ECO:0000313" key="9">
    <source>
        <dbReference type="EnsemblProtists" id="EKX42504"/>
    </source>
</evidence>
<evidence type="ECO:0000256" key="5">
    <source>
        <dbReference type="ARBA" id="ARBA00023002"/>
    </source>
</evidence>
<keyword evidence="2" id="KW-0285">Flavoprotein</keyword>
<evidence type="ECO:0000256" key="1">
    <source>
        <dbReference type="ARBA" id="ARBA00001974"/>
    </source>
</evidence>
<dbReference type="GO" id="GO:0004502">
    <property type="term" value="F:kynurenine 3-monooxygenase activity"/>
    <property type="evidence" value="ECO:0007669"/>
    <property type="project" value="TreeGrafter"/>
</dbReference>
<dbReference type="PRINTS" id="PR00420">
    <property type="entry name" value="RNGMNOXGNASE"/>
</dbReference>
<protein>
    <recommendedName>
        <fullName evidence="7">FAD-binding domain-containing protein</fullName>
    </recommendedName>
</protein>
<dbReference type="PANTHER" id="PTHR46028">
    <property type="entry name" value="KYNURENINE 3-MONOOXYGENASE"/>
    <property type="match status" value="1"/>
</dbReference>
<reference evidence="10" key="2">
    <citation type="submission" date="2012-11" db="EMBL/GenBank/DDBJ databases">
        <authorList>
            <person name="Kuo A."/>
            <person name="Curtis B.A."/>
            <person name="Tanifuji G."/>
            <person name="Burki F."/>
            <person name="Gruber A."/>
            <person name="Irimia M."/>
            <person name="Maruyama S."/>
            <person name="Arias M.C."/>
            <person name="Ball S.G."/>
            <person name="Gile G.H."/>
            <person name="Hirakawa Y."/>
            <person name="Hopkins J.F."/>
            <person name="Rensing S.A."/>
            <person name="Schmutz J."/>
            <person name="Symeonidi A."/>
            <person name="Elias M."/>
            <person name="Eveleigh R.J."/>
            <person name="Herman E.K."/>
            <person name="Klute M.J."/>
            <person name="Nakayama T."/>
            <person name="Obornik M."/>
            <person name="Reyes-Prieto A."/>
            <person name="Armbrust E.V."/>
            <person name="Aves S.J."/>
            <person name="Beiko R.G."/>
            <person name="Coutinho P."/>
            <person name="Dacks J.B."/>
            <person name="Durnford D.G."/>
            <person name="Fast N.M."/>
            <person name="Green B.R."/>
            <person name="Grisdale C."/>
            <person name="Hempe F."/>
            <person name="Henrissat B."/>
            <person name="Hoppner M.P."/>
            <person name="Ishida K.-I."/>
            <person name="Kim E."/>
            <person name="Koreny L."/>
            <person name="Kroth P.G."/>
            <person name="Liu Y."/>
            <person name="Malik S.-B."/>
            <person name="Maier U.G."/>
            <person name="McRose D."/>
            <person name="Mock T."/>
            <person name="Neilson J.A."/>
            <person name="Onodera N.T."/>
            <person name="Poole A.M."/>
            <person name="Pritham E.J."/>
            <person name="Richards T.A."/>
            <person name="Rocap G."/>
            <person name="Roy S.W."/>
            <person name="Sarai C."/>
            <person name="Schaack S."/>
            <person name="Shirato S."/>
            <person name="Slamovits C.H."/>
            <person name="Spencer D.F."/>
            <person name="Suzuki S."/>
            <person name="Worden A.Z."/>
            <person name="Zauner S."/>
            <person name="Barry K."/>
            <person name="Bell C."/>
            <person name="Bharti A.K."/>
            <person name="Crow J.A."/>
            <person name="Grimwood J."/>
            <person name="Kramer R."/>
            <person name="Lindquist E."/>
            <person name="Lucas S."/>
            <person name="Salamov A."/>
            <person name="McFadden G.I."/>
            <person name="Lane C.E."/>
            <person name="Keeling P.J."/>
            <person name="Gray M.W."/>
            <person name="Grigoriev I.V."/>
            <person name="Archibald J.M."/>
        </authorList>
    </citation>
    <scope>NUCLEOTIDE SEQUENCE</scope>
    <source>
        <strain evidence="10">CCMP2712</strain>
    </source>
</reference>
<dbReference type="HOGENOM" id="CLU_023210_1_0_1"/>
<dbReference type="STRING" id="905079.L1J2Z0"/>
<dbReference type="GO" id="GO:0071949">
    <property type="term" value="F:FAD binding"/>
    <property type="evidence" value="ECO:0007669"/>
    <property type="project" value="InterPro"/>
</dbReference>
<dbReference type="EnsemblProtists" id="EKX42504">
    <property type="protein sequence ID" value="EKX42504"/>
    <property type="gene ID" value="GUITHDRAFT_164107"/>
</dbReference>
<keyword evidence="10" id="KW-1185">Reference proteome</keyword>
<dbReference type="KEGG" id="gtt:GUITHDRAFT_164107"/>
<evidence type="ECO:0000256" key="2">
    <source>
        <dbReference type="ARBA" id="ARBA00022630"/>
    </source>
</evidence>
<evidence type="ECO:0000313" key="10">
    <source>
        <dbReference type="Proteomes" id="UP000011087"/>
    </source>
</evidence>
<dbReference type="OMA" id="REFMFIA"/>
<dbReference type="AlphaFoldDB" id="L1J2Z0"/>
<sequence>MAETNQEPVVIIGAGLVGSMAAILMGRRGCRVQLYEGRQDPRRSSQQDVNGLHGMLCNTTKRSINLALSHRGLCALRKIGMEGKVMEQAIAMEGRMIHPPGEADKNKSVLQPYDHRPGHAIFSISREDLNFALLEEIEGMPNVSVEFEKKFESFDSSANVVNVTGKEGDRSSVKARCVIGADGAFSKVREALARVERMNFSREYITTGYKELTIPPTPAGDFAMHARALHIWPREEFMLIALPNADKSFTATLFISFEEIEKIKTPEQLKSFFQEWFPDVAADNFALMPTLVEDFFGNPMSPLLSITCDPWHHKGMSCSRSEGGTSSLPSLTCPRSSFLLAGGWCKLLFKTTRRCRARPTQSCSS</sequence>
<organism evidence="8">
    <name type="scientific">Guillardia theta (strain CCMP2712)</name>
    <name type="common">Cryptophyte</name>
    <dbReference type="NCBI Taxonomy" id="905079"/>
    <lineage>
        <taxon>Eukaryota</taxon>
        <taxon>Cryptophyceae</taxon>
        <taxon>Pyrenomonadales</taxon>
        <taxon>Geminigeraceae</taxon>
        <taxon>Guillardia</taxon>
    </lineage>
</organism>
<dbReference type="PANTHER" id="PTHR46028:SF2">
    <property type="entry name" value="KYNURENINE 3-MONOOXYGENASE"/>
    <property type="match status" value="1"/>
</dbReference>
<keyword evidence="6" id="KW-0503">Monooxygenase</keyword>
<evidence type="ECO:0000256" key="4">
    <source>
        <dbReference type="ARBA" id="ARBA00022857"/>
    </source>
</evidence>
<dbReference type="Gene3D" id="3.50.50.60">
    <property type="entry name" value="FAD/NAD(P)-binding domain"/>
    <property type="match status" value="1"/>
</dbReference>
<reference evidence="8 10" key="1">
    <citation type="journal article" date="2012" name="Nature">
        <title>Algal genomes reveal evolutionary mosaicism and the fate of nucleomorphs.</title>
        <authorList>
            <consortium name="DOE Joint Genome Institute"/>
            <person name="Curtis B.A."/>
            <person name="Tanifuji G."/>
            <person name="Burki F."/>
            <person name="Gruber A."/>
            <person name="Irimia M."/>
            <person name="Maruyama S."/>
            <person name="Arias M.C."/>
            <person name="Ball S.G."/>
            <person name="Gile G.H."/>
            <person name="Hirakawa Y."/>
            <person name="Hopkins J.F."/>
            <person name="Kuo A."/>
            <person name="Rensing S.A."/>
            <person name="Schmutz J."/>
            <person name="Symeonidi A."/>
            <person name="Elias M."/>
            <person name="Eveleigh R.J."/>
            <person name="Herman E.K."/>
            <person name="Klute M.J."/>
            <person name="Nakayama T."/>
            <person name="Obornik M."/>
            <person name="Reyes-Prieto A."/>
            <person name="Armbrust E.V."/>
            <person name="Aves S.J."/>
            <person name="Beiko R.G."/>
            <person name="Coutinho P."/>
            <person name="Dacks J.B."/>
            <person name="Durnford D.G."/>
            <person name="Fast N.M."/>
            <person name="Green B.R."/>
            <person name="Grisdale C.J."/>
            <person name="Hempel F."/>
            <person name="Henrissat B."/>
            <person name="Hoppner M.P."/>
            <person name="Ishida K."/>
            <person name="Kim E."/>
            <person name="Koreny L."/>
            <person name="Kroth P.G."/>
            <person name="Liu Y."/>
            <person name="Malik S.B."/>
            <person name="Maier U.G."/>
            <person name="McRose D."/>
            <person name="Mock T."/>
            <person name="Neilson J.A."/>
            <person name="Onodera N.T."/>
            <person name="Poole A.M."/>
            <person name="Pritham E.J."/>
            <person name="Richards T.A."/>
            <person name="Rocap G."/>
            <person name="Roy S.W."/>
            <person name="Sarai C."/>
            <person name="Schaack S."/>
            <person name="Shirato S."/>
            <person name="Slamovits C.H."/>
            <person name="Spencer D.F."/>
            <person name="Suzuki S."/>
            <person name="Worden A.Z."/>
            <person name="Zauner S."/>
            <person name="Barry K."/>
            <person name="Bell C."/>
            <person name="Bharti A.K."/>
            <person name="Crow J.A."/>
            <person name="Grimwood J."/>
            <person name="Kramer R."/>
            <person name="Lindquist E."/>
            <person name="Lucas S."/>
            <person name="Salamov A."/>
            <person name="McFadden G.I."/>
            <person name="Lane C.E."/>
            <person name="Keeling P.J."/>
            <person name="Gray M.W."/>
            <person name="Grigoriev I.V."/>
            <person name="Archibald J.M."/>
        </authorList>
    </citation>
    <scope>NUCLEOTIDE SEQUENCE</scope>
    <source>
        <strain evidence="8 10">CCMP2712</strain>
    </source>
</reference>
<accession>L1J2Z0</accession>
<keyword evidence="5" id="KW-0560">Oxidoreductase</keyword>
<dbReference type="InterPro" id="IPR036188">
    <property type="entry name" value="FAD/NAD-bd_sf"/>
</dbReference>
<dbReference type="Proteomes" id="UP000011087">
    <property type="component" value="Unassembled WGS sequence"/>
</dbReference>
<reference evidence="9" key="3">
    <citation type="submission" date="2016-03" db="UniProtKB">
        <authorList>
            <consortium name="EnsemblProtists"/>
        </authorList>
    </citation>
    <scope>IDENTIFICATION</scope>
</reference>
<dbReference type="GO" id="GO:0070189">
    <property type="term" value="P:kynurenine metabolic process"/>
    <property type="evidence" value="ECO:0007669"/>
    <property type="project" value="TreeGrafter"/>
</dbReference>
<comment type="cofactor">
    <cofactor evidence="1">
        <name>FAD</name>
        <dbReference type="ChEBI" id="CHEBI:57692"/>
    </cofactor>
</comment>
<evidence type="ECO:0000256" key="3">
    <source>
        <dbReference type="ARBA" id="ARBA00022827"/>
    </source>
</evidence>
<dbReference type="OrthoDB" id="10053569at2759"/>
<dbReference type="InterPro" id="IPR002938">
    <property type="entry name" value="FAD-bd"/>
</dbReference>
<proteinExistence type="predicted"/>
<feature type="domain" description="FAD-binding" evidence="7">
    <location>
        <begin position="8"/>
        <end position="235"/>
    </location>
</feature>
<dbReference type="SUPFAM" id="SSF51905">
    <property type="entry name" value="FAD/NAD(P)-binding domain"/>
    <property type="match status" value="1"/>
</dbReference>
<dbReference type="EMBL" id="JH993016">
    <property type="protein sequence ID" value="EKX42504.1"/>
    <property type="molecule type" value="Genomic_DNA"/>
</dbReference>
<evidence type="ECO:0000256" key="6">
    <source>
        <dbReference type="ARBA" id="ARBA00023033"/>
    </source>
</evidence>
<dbReference type="RefSeq" id="XP_005829484.1">
    <property type="nucleotide sequence ID" value="XM_005829427.1"/>
</dbReference>
<dbReference type="GO" id="GO:0005741">
    <property type="term" value="C:mitochondrial outer membrane"/>
    <property type="evidence" value="ECO:0007669"/>
    <property type="project" value="TreeGrafter"/>
</dbReference>
<dbReference type="GeneID" id="17299160"/>
<dbReference type="PaxDb" id="55529-EKX42504"/>
<evidence type="ECO:0000259" key="7">
    <source>
        <dbReference type="Pfam" id="PF01494"/>
    </source>
</evidence>
<name>L1J2Z0_GUITC</name>
<keyword evidence="4" id="KW-0521">NADP</keyword>
<keyword evidence="3" id="KW-0274">FAD</keyword>
<evidence type="ECO:0000313" key="8">
    <source>
        <dbReference type="EMBL" id="EKX42504.1"/>
    </source>
</evidence>
<dbReference type="Pfam" id="PF01494">
    <property type="entry name" value="FAD_binding_3"/>
    <property type="match status" value="1"/>
</dbReference>